<dbReference type="EC" id="1.1.1.95" evidence="2"/>
<feature type="compositionally biased region" description="Basic and acidic residues" evidence="1">
    <location>
        <begin position="70"/>
        <end position="80"/>
    </location>
</feature>
<feature type="compositionally biased region" description="Basic and acidic residues" evidence="1">
    <location>
        <begin position="217"/>
        <end position="229"/>
    </location>
</feature>
<dbReference type="AlphaFoldDB" id="A0A6J4PQJ2"/>
<reference evidence="2" key="1">
    <citation type="submission" date="2020-02" db="EMBL/GenBank/DDBJ databases">
        <authorList>
            <person name="Meier V. D."/>
        </authorList>
    </citation>
    <scope>NUCLEOTIDE SEQUENCE</scope>
    <source>
        <strain evidence="2">AVDCRST_MAG15</strain>
    </source>
</reference>
<feature type="non-terminal residue" evidence="2">
    <location>
        <position position="1"/>
    </location>
</feature>
<feature type="compositionally biased region" description="Basic residues" evidence="1">
    <location>
        <begin position="15"/>
        <end position="28"/>
    </location>
</feature>
<keyword evidence="2" id="KW-0560">Oxidoreductase</keyword>
<feature type="compositionally biased region" description="Basic and acidic residues" evidence="1">
    <location>
        <begin position="89"/>
        <end position="111"/>
    </location>
</feature>
<gene>
    <name evidence="2" type="ORF">AVDCRST_MAG15-2211</name>
</gene>
<protein>
    <submittedName>
        <fullName evidence="2">D-3-phosphoglycerate dehydrogenase</fullName>
        <ecNumber evidence="2">1.1.1.95</ecNumber>
    </submittedName>
</protein>
<feature type="compositionally biased region" description="Basic and acidic residues" evidence="1">
    <location>
        <begin position="242"/>
        <end position="259"/>
    </location>
</feature>
<evidence type="ECO:0000256" key="1">
    <source>
        <dbReference type="SAM" id="MobiDB-lite"/>
    </source>
</evidence>
<feature type="compositionally biased region" description="Basic and acidic residues" evidence="1">
    <location>
        <begin position="128"/>
        <end position="147"/>
    </location>
</feature>
<dbReference type="GO" id="GO:0004617">
    <property type="term" value="F:phosphoglycerate dehydrogenase activity"/>
    <property type="evidence" value="ECO:0007669"/>
    <property type="project" value="UniProtKB-EC"/>
</dbReference>
<feature type="compositionally biased region" description="Basic and acidic residues" evidence="1">
    <location>
        <begin position="43"/>
        <end position="59"/>
    </location>
</feature>
<feature type="non-terminal residue" evidence="2">
    <location>
        <position position="259"/>
    </location>
</feature>
<proteinExistence type="predicted"/>
<feature type="compositionally biased region" description="Gly residues" evidence="1">
    <location>
        <begin position="179"/>
        <end position="191"/>
    </location>
</feature>
<name>A0A6J4PQJ2_9RHOB</name>
<organism evidence="2">
    <name type="scientific">uncultured Rubellimicrobium sp</name>
    <dbReference type="NCBI Taxonomy" id="543078"/>
    <lineage>
        <taxon>Bacteria</taxon>
        <taxon>Pseudomonadati</taxon>
        <taxon>Pseudomonadota</taxon>
        <taxon>Alphaproteobacteria</taxon>
        <taxon>Rhodobacterales</taxon>
        <taxon>Roseobacteraceae</taxon>
        <taxon>Rubellimicrobium</taxon>
        <taxon>environmental samples</taxon>
    </lineage>
</organism>
<accession>A0A6J4PQJ2</accession>
<evidence type="ECO:0000313" key="2">
    <source>
        <dbReference type="EMBL" id="CAA9421332.1"/>
    </source>
</evidence>
<dbReference type="EMBL" id="CADCUU010000325">
    <property type="protein sequence ID" value="CAA9421332.1"/>
    <property type="molecule type" value="Genomic_DNA"/>
</dbReference>
<feature type="compositionally biased region" description="Basic residues" evidence="1">
    <location>
        <begin position="230"/>
        <end position="239"/>
    </location>
</feature>
<feature type="region of interest" description="Disordered" evidence="1">
    <location>
        <begin position="15"/>
        <end position="259"/>
    </location>
</feature>
<sequence length="259" mass="27828">EAPCHPAIARRQHGLCRRAVRHRLPRGRSGHDPGGGGRGAAGLRRDHPHPGGRLHDGGVRGRAGPVQDSGEFRRGREPYRRRGGQGCGRHRDEHARRGDGRHGRYRDDADPHGVPPRGRGGADAQGRAVDRLGADADARDSSDWPDRGHRRHGADRAGGRAALPLRLRDAGHLLQPFAQGGGPSGAAGGFAGRTDADRGRGRRRGAGRGGDSGPHWRGGDRGDEADRVPRQHRARRRVGRGGADRRVGRPPDRRGGARR</sequence>